<proteinExistence type="predicted"/>
<reference evidence="1 2" key="1">
    <citation type="submission" date="2024-07" db="EMBL/GenBank/DDBJ databases">
        <title>Chromosome-level genome assembly of the water stick insect Ranatra chinensis (Heteroptera: Nepidae).</title>
        <authorList>
            <person name="Liu X."/>
        </authorList>
    </citation>
    <scope>NUCLEOTIDE SEQUENCE [LARGE SCALE GENOMIC DNA]</scope>
    <source>
        <strain evidence="1">Cailab_2021Rc</strain>
        <tissue evidence="1">Muscle</tissue>
    </source>
</reference>
<protein>
    <submittedName>
        <fullName evidence="1">Uncharacterized protein</fullName>
    </submittedName>
</protein>
<keyword evidence="2" id="KW-1185">Reference proteome</keyword>
<evidence type="ECO:0000313" key="2">
    <source>
        <dbReference type="Proteomes" id="UP001558652"/>
    </source>
</evidence>
<evidence type="ECO:0000313" key="1">
    <source>
        <dbReference type="EMBL" id="KAL1116375.1"/>
    </source>
</evidence>
<dbReference type="EMBL" id="JBFDAA010000017">
    <property type="protein sequence ID" value="KAL1116375.1"/>
    <property type="molecule type" value="Genomic_DNA"/>
</dbReference>
<sequence>MFYKNKTQETTENGLEKCYSACTLVGCEVYMTVEATCNCEIVEMDKLKVMAMISYAGNGGTTVLLMPLKVGDIRVVVQEIGRNGMRGKRHVIRLISEDPNIELLSSIKTDFGTLPDQCTEKRTVLLKNNNRSPVSILYSFKQDFGGAMCFELAECNGEPAGQVIEIMPGEVVRKDIVVNTPHMGIDYQISKEKYSDIERNNKTNIKLSAANYNLASNDRLGIMSSNVTLSPEEDLQDQYTYTNSGPKMLTIQAELSFVLKTFERYRRVVSVARVALGVRVVRARLQIKRACAEQTYPPNEPRFVGVFNASDIDLLVRMKVEPEQEFRVSDKFKTLPPNSHSEIEVTYIPLQDYVPSTGTGVFYLQIMPFGQIYRVPLTRSGSLSQSMMQSSAESVCSRSVSPNVCGEPF</sequence>
<dbReference type="Proteomes" id="UP001558652">
    <property type="component" value="Unassembled WGS sequence"/>
</dbReference>
<organism evidence="1 2">
    <name type="scientific">Ranatra chinensis</name>
    <dbReference type="NCBI Taxonomy" id="642074"/>
    <lineage>
        <taxon>Eukaryota</taxon>
        <taxon>Metazoa</taxon>
        <taxon>Ecdysozoa</taxon>
        <taxon>Arthropoda</taxon>
        <taxon>Hexapoda</taxon>
        <taxon>Insecta</taxon>
        <taxon>Pterygota</taxon>
        <taxon>Neoptera</taxon>
        <taxon>Paraneoptera</taxon>
        <taxon>Hemiptera</taxon>
        <taxon>Heteroptera</taxon>
        <taxon>Panheteroptera</taxon>
        <taxon>Nepomorpha</taxon>
        <taxon>Nepidae</taxon>
        <taxon>Ranatrinae</taxon>
        <taxon>Ranatra</taxon>
    </lineage>
</organism>
<comment type="caution">
    <text evidence="1">The sequence shown here is derived from an EMBL/GenBank/DDBJ whole genome shotgun (WGS) entry which is preliminary data.</text>
</comment>
<accession>A0ABD0YMB6</accession>
<dbReference type="AlphaFoldDB" id="A0ABD0YMB6"/>
<name>A0ABD0YMB6_9HEMI</name>
<gene>
    <name evidence="1" type="ORF">AAG570_004850</name>
</gene>